<protein>
    <submittedName>
        <fullName evidence="2">Uncharacterized protein</fullName>
    </submittedName>
</protein>
<comment type="caution">
    <text evidence="2">The sequence shown here is derived from an EMBL/GenBank/DDBJ whole genome shotgun (WGS) entry which is preliminary data.</text>
</comment>
<proteinExistence type="predicted"/>
<gene>
    <name evidence="2" type="ORF">B0H16DRAFT_881473</name>
</gene>
<dbReference type="AlphaFoldDB" id="A0AAD7K778"/>
<feature type="compositionally biased region" description="Polar residues" evidence="1">
    <location>
        <begin position="174"/>
        <end position="198"/>
    </location>
</feature>
<accession>A0AAD7K778</accession>
<name>A0AAD7K778_9AGAR</name>
<keyword evidence="3" id="KW-1185">Reference proteome</keyword>
<evidence type="ECO:0000313" key="3">
    <source>
        <dbReference type="Proteomes" id="UP001215598"/>
    </source>
</evidence>
<reference evidence="2" key="1">
    <citation type="submission" date="2023-03" db="EMBL/GenBank/DDBJ databases">
        <title>Massive genome expansion in bonnet fungi (Mycena s.s.) driven by repeated elements and novel gene families across ecological guilds.</title>
        <authorList>
            <consortium name="Lawrence Berkeley National Laboratory"/>
            <person name="Harder C.B."/>
            <person name="Miyauchi S."/>
            <person name="Viragh M."/>
            <person name="Kuo A."/>
            <person name="Thoen E."/>
            <person name="Andreopoulos B."/>
            <person name="Lu D."/>
            <person name="Skrede I."/>
            <person name="Drula E."/>
            <person name="Henrissat B."/>
            <person name="Morin E."/>
            <person name="Kohler A."/>
            <person name="Barry K."/>
            <person name="LaButti K."/>
            <person name="Morin E."/>
            <person name="Salamov A."/>
            <person name="Lipzen A."/>
            <person name="Mereny Z."/>
            <person name="Hegedus B."/>
            <person name="Baldrian P."/>
            <person name="Stursova M."/>
            <person name="Weitz H."/>
            <person name="Taylor A."/>
            <person name="Grigoriev I.V."/>
            <person name="Nagy L.G."/>
            <person name="Martin F."/>
            <person name="Kauserud H."/>
        </authorList>
    </citation>
    <scope>NUCLEOTIDE SEQUENCE</scope>
    <source>
        <strain evidence="2">CBHHK182m</strain>
    </source>
</reference>
<evidence type="ECO:0000256" key="1">
    <source>
        <dbReference type="SAM" id="MobiDB-lite"/>
    </source>
</evidence>
<evidence type="ECO:0000313" key="2">
    <source>
        <dbReference type="EMBL" id="KAJ7778249.1"/>
    </source>
</evidence>
<dbReference type="Proteomes" id="UP001215598">
    <property type="component" value="Unassembled WGS sequence"/>
</dbReference>
<sequence>MSPDPLLLTSLVPRGALHSEIPACTSPAAAKNTCADSDWIPPPTPLSTRRPAGGRITCHWLSQRCLERYLQLRRTLSASTLFPTSILLLRSHKPHPLIFRVPLAHPSSSRLPGFLAVFSSLGLFRSIPSAQRYSSGRRRTHVYLAASWSMSLDPRSVPWLSLSSALRSTALRHTSPNNTLTTSGVQRSTYNSMSRRNI</sequence>
<feature type="region of interest" description="Disordered" evidence="1">
    <location>
        <begin position="173"/>
        <end position="198"/>
    </location>
</feature>
<dbReference type="EMBL" id="JARKIB010000007">
    <property type="protein sequence ID" value="KAJ7778249.1"/>
    <property type="molecule type" value="Genomic_DNA"/>
</dbReference>
<organism evidence="2 3">
    <name type="scientific">Mycena metata</name>
    <dbReference type="NCBI Taxonomy" id="1033252"/>
    <lineage>
        <taxon>Eukaryota</taxon>
        <taxon>Fungi</taxon>
        <taxon>Dikarya</taxon>
        <taxon>Basidiomycota</taxon>
        <taxon>Agaricomycotina</taxon>
        <taxon>Agaricomycetes</taxon>
        <taxon>Agaricomycetidae</taxon>
        <taxon>Agaricales</taxon>
        <taxon>Marasmiineae</taxon>
        <taxon>Mycenaceae</taxon>
        <taxon>Mycena</taxon>
    </lineage>
</organism>